<keyword evidence="1" id="KW-1133">Transmembrane helix</keyword>
<feature type="transmembrane region" description="Helical" evidence="1">
    <location>
        <begin position="60"/>
        <end position="79"/>
    </location>
</feature>
<dbReference type="EMBL" id="BJFL01000008">
    <property type="protein sequence ID" value="GDY30592.1"/>
    <property type="molecule type" value="Genomic_DNA"/>
</dbReference>
<organism evidence="2 3">
    <name type="scientific">Gandjariella thermophila</name>
    <dbReference type="NCBI Taxonomy" id="1931992"/>
    <lineage>
        <taxon>Bacteria</taxon>
        <taxon>Bacillati</taxon>
        <taxon>Actinomycetota</taxon>
        <taxon>Actinomycetes</taxon>
        <taxon>Pseudonocardiales</taxon>
        <taxon>Pseudonocardiaceae</taxon>
        <taxon>Gandjariella</taxon>
    </lineage>
</organism>
<dbReference type="Pfam" id="PF10939">
    <property type="entry name" value="DUF2631"/>
    <property type="match status" value="1"/>
</dbReference>
<dbReference type="Proteomes" id="UP000298860">
    <property type="component" value="Unassembled WGS sequence"/>
</dbReference>
<keyword evidence="1" id="KW-0472">Membrane</keyword>
<accession>A0A4D4J667</accession>
<feature type="transmembrane region" description="Helical" evidence="1">
    <location>
        <begin position="36"/>
        <end position="54"/>
    </location>
</feature>
<evidence type="ECO:0000313" key="3">
    <source>
        <dbReference type="Proteomes" id="UP000298860"/>
    </source>
</evidence>
<dbReference type="AlphaFoldDB" id="A0A4D4J667"/>
<evidence type="ECO:0000256" key="1">
    <source>
        <dbReference type="SAM" id="Phobius"/>
    </source>
</evidence>
<keyword evidence="1" id="KW-0812">Transmembrane</keyword>
<dbReference type="RefSeq" id="WP_225978295.1">
    <property type="nucleotide sequence ID" value="NZ_BJFL01000008.1"/>
</dbReference>
<dbReference type="InterPro" id="IPR024341">
    <property type="entry name" value="DUF2631"/>
</dbReference>
<protein>
    <recommendedName>
        <fullName evidence="4">DUF2631 domain-containing protein</fullName>
    </recommendedName>
</protein>
<reference evidence="3" key="1">
    <citation type="submission" date="2019-04" db="EMBL/GenBank/DDBJ databases">
        <title>Draft genome sequence of Pseudonocardiaceae bacterium SL3-2-4.</title>
        <authorList>
            <person name="Ningsih F."/>
            <person name="Yokota A."/>
            <person name="Sakai Y."/>
            <person name="Nanatani K."/>
            <person name="Yabe S."/>
            <person name="Oetari A."/>
            <person name="Sjamsuridzal W."/>
        </authorList>
    </citation>
    <scope>NUCLEOTIDE SEQUENCE [LARGE SCALE GENOMIC DNA]</scope>
    <source>
        <strain evidence="3">SL3-2-4</strain>
    </source>
</reference>
<gene>
    <name evidence="2" type="ORF">GTS_22250</name>
</gene>
<proteinExistence type="predicted"/>
<evidence type="ECO:0008006" key="4">
    <source>
        <dbReference type="Google" id="ProtNLM"/>
    </source>
</evidence>
<name>A0A4D4J667_9PSEU</name>
<evidence type="ECO:0000313" key="2">
    <source>
        <dbReference type="EMBL" id="GDY30592.1"/>
    </source>
</evidence>
<keyword evidence="3" id="KW-1185">Reference proteome</keyword>
<sequence length="87" mass="9890">MATSELEKRPASTVDIHEEPSAEWGWHGRFPRATQVAGWFSTIVLVLMALVGNHRGHVEVVWLLGIAAVMAVMLIRDLIKRRRTFLR</sequence>
<comment type="caution">
    <text evidence="2">The sequence shown here is derived from an EMBL/GenBank/DDBJ whole genome shotgun (WGS) entry which is preliminary data.</text>
</comment>